<dbReference type="Gene3D" id="3.90.226.10">
    <property type="entry name" value="2-enoyl-CoA Hydratase, Chain A, domain 1"/>
    <property type="match status" value="1"/>
</dbReference>
<dbReference type="CDD" id="cd06558">
    <property type="entry name" value="crotonase-like"/>
    <property type="match status" value="1"/>
</dbReference>
<sequence length="267" mass="30076">MDYQHILVEHPADGVRRISLNRPQLRNAQSKDLLIELDHALLAAERAPDVRVVILGATGPHFSSGHDLKSAKVERPNPTVEERWEYEEVHFYEYCLRLHDLKKPTIAQVQGACIAGGFMIANMCDLIVCSEDAYFWDPVAHSMGTASLEVLVHPWIMSMRKAKELLYTGCKLGAAQAEAMGMINKVVPRDELEAATLEMAKTIALAPPFGMRLVKRSLNRTWDAQGFRTALTAHFDAHQLSHVTKEFQDHLKRGLDSTIQRAKEMPR</sequence>
<dbReference type="PANTHER" id="PTHR43802:SF1">
    <property type="entry name" value="IP11341P-RELATED"/>
    <property type="match status" value="1"/>
</dbReference>
<name>A0A556AGP2_9BURK</name>
<organism evidence="2 3">
    <name type="scientific">Verticiella sediminum</name>
    <dbReference type="NCBI Taxonomy" id="1247510"/>
    <lineage>
        <taxon>Bacteria</taxon>
        <taxon>Pseudomonadati</taxon>
        <taxon>Pseudomonadota</taxon>
        <taxon>Betaproteobacteria</taxon>
        <taxon>Burkholderiales</taxon>
        <taxon>Alcaligenaceae</taxon>
        <taxon>Verticiella</taxon>
    </lineage>
</organism>
<protein>
    <submittedName>
        <fullName evidence="2">Enoyl-CoA hydratase</fullName>
    </submittedName>
</protein>
<dbReference type="InterPro" id="IPR029045">
    <property type="entry name" value="ClpP/crotonase-like_dom_sf"/>
</dbReference>
<dbReference type="EMBL" id="VLTJ01000031">
    <property type="protein sequence ID" value="TSH92049.1"/>
    <property type="molecule type" value="Genomic_DNA"/>
</dbReference>
<dbReference type="RefSeq" id="WP_143949599.1">
    <property type="nucleotide sequence ID" value="NZ_BAABMB010000001.1"/>
</dbReference>
<dbReference type="InterPro" id="IPR001753">
    <property type="entry name" value="Enoyl-CoA_hydra/iso"/>
</dbReference>
<proteinExistence type="inferred from homology"/>
<dbReference type="GO" id="GO:0003824">
    <property type="term" value="F:catalytic activity"/>
    <property type="evidence" value="ECO:0007669"/>
    <property type="project" value="UniProtKB-ARBA"/>
</dbReference>
<evidence type="ECO:0000313" key="2">
    <source>
        <dbReference type="EMBL" id="TSH92049.1"/>
    </source>
</evidence>
<evidence type="ECO:0000256" key="1">
    <source>
        <dbReference type="ARBA" id="ARBA00005254"/>
    </source>
</evidence>
<dbReference type="NCBIfam" id="NF006140">
    <property type="entry name" value="PRK08290.1"/>
    <property type="match status" value="1"/>
</dbReference>
<dbReference type="PANTHER" id="PTHR43802">
    <property type="entry name" value="ENOYL-COA HYDRATASE"/>
    <property type="match status" value="1"/>
</dbReference>
<keyword evidence="3" id="KW-1185">Reference proteome</keyword>
<dbReference type="OrthoDB" id="9807606at2"/>
<reference evidence="2 3" key="1">
    <citation type="submission" date="2019-07" db="EMBL/GenBank/DDBJ databases">
        <title>Qingshengfaniella alkalisoli gen. nov., sp. nov., isolated from saline soil.</title>
        <authorList>
            <person name="Xu L."/>
            <person name="Huang X.-X."/>
            <person name="Sun J.-Q."/>
        </authorList>
    </citation>
    <scope>NUCLEOTIDE SEQUENCE [LARGE SCALE GENOMIC DNA]</scope>
    <source>
        <strain evidence="2 3">DSM 27279</strain>
    </source>
</reference>
<dbReference type="SUPFAM" id="SSF52096">
    <property type="entry name" value="ClpP/crotonase"/>
    <property type="match status" value="1"/>
</dbReference>
<dbReference type="AlphaFoldDB" id="A0A556AGP2"/>
<comment type="caution">
    <text evidence="2">The sequence shown here is derived from an EMBL/GenBank/DDBJ whole genome shotgun (WGS) entry which is preliminary data.</text>
</comment>
<dbReference type="Proteomes" id="UP000318405">
    <property type="component" value="Unassembled WGS sequence"/>
</dbReference>
<evidence type="ECO:0000313" key="3">
    <source>
        <dbReference type="Proteomes" id="UP000318405"/>
    </source>
</evidence>
<accession>A0A556AGP2</accession>
<gene>
    <name evidence="2" type="ORF">FOZ76_17605</name>
</gene>
<comment type="similarity">
    <text evidence="1">Belongs to the enoyl-CoA hydratase/isomerase family.</text>
</comment>
<dbReference type="Pfam" id="PF00378">
    <property type="entry name" value="ECH_1"/>
    <property type="match status" value="1"/>
</dbReference>